<comment type="cofactor">
    <cofactor evidence="1 13">
        <name>heme</name>
        <dbReference type="ChEBI" id="CHEBI:30413"/>
    </cofactor>
</comment>
<dbReference type="PRINTS" id="PR00463">
    <property type="entry name" value="EP450I"/>
</dbReference>
<evidence type="ECO:0008006" key="18">
    <source>
        <dbReference type="Google" id="ProtNLM"/>
    </source>
</evidence>
<name>A0A369JX83_HYPMA</name>
<keyword evidence="9 14" id="KW-0560">Oxidoreductase</keyword>
<dbReference type="PANTHER" id="PTHR24305:SF166">
    <property type="entry name" value="CYTOCHROME P450 12A4, MITOCHONDRIAL-RELATED"/>
    <property type="match status" value="1"/>
</dbReference>
<dbReference type="GO" id="GO:0016020">
    <property type="term" value="C:membrane"/>
    <property type="evidence" value="ECO:0007669"/>
    <property type="project" value="UniProtKB-SubCell"/>
</dbReference>
<dbReference type="AlphaFoldDB" id="A0A369JX83"/>
<comment type="caution">
    <text evidence="16">The sequence shown here is derived from an EMBL/GenBank/DDBJ whole genome shotgun (WGS) entry which is preliminary data.</text>
</comment>
<evidence type="ECO:0000256" key="6">
    <source>
        <dbReference type="ARBA" id="ARBA00022692"/>
    </source>
</evidence>
<evidence type="ECO:0000313" key="16">
    <source>
        <dbReference type="EMBL" id="RDB25147.1"/>
    </source>
</evidence>
<dbReference type="GO" id="GO:0004497">
    <property type="term" value="F:monooxygenase activity"/>
    <property type="evidence" value="ECO:0007669"/>
    <property type="project" value="UniProtKB-KW"/>
</dbReference>
<feature type="binding site" description="axial binding residue" evidence="13">
    <location>
        <position position="479"/>
    </location>
    <ligand>
        <name>heme</name>
        <dbReference type="ChEBI" id="CHEBI:30413"/>
    </ligand>
    <ligandPart>
        <name>Fe</name>
        <dbReference type="ChEBI" id="CHEBI:18248"/>
    </ligandPart>
</feature>
<dbReference type="GO" id="GO:0005506">
    <property type="term" value="F:iron ion binding"/>
    <property type="evidence" value="ECO:0007669"/>
    <property type="project" value="InterPro"/>
</dbReference>
<sequence length="545" mass="60539">MGLLVPLVFLSLLATSLYKLYQRLTRISISHVPGPQSESFLLGNLPEYLQSQAGEADFKWQAQFGDVVRLKALFGEDRLLISDPKAIQYIYQTSGYNFAKQTERRELSRIISGRGILWAEGDDHKRHRKVMLPGFSGSEAKAFSSLFSATAAKLGEKWKDIILSTSEQSCVLDMPSWISRATLNAIGEAAFDYDFGAMDEADNALGKAYSNLLIDTFGRITGPQIFIQNFLAYIPDGIRAPFFDHLPNKKLTHARSTAKLATNVARELVSSKSQALLQGKGNKDIMSLLVKANASANKTAQLNEEELLAQMRTLILAGHETTANSLSWMLFELARHPEIQTRLRHEIRTMEQSRQARGETEFTPADYDAMPFLSAFLKESLRFHPVAIATYRQATKDDVLPLSTPITTTSGEVINELPIPKGQKIITSINGYNRRKDIFGEDAHTFNPERWLHSGGVKKSASVGVMGNIMTFSGGIRACIGWRFAVVELQAFLVELVGGFEFSLTPDAQKIRRESASVMVPTVEGEVEKGVQMPLRVRVAAMEDI</sequence>
<dbReference type="EMBL" id="LUEZ02000041">
    <property type="protein sequence ID" value="RDB25147.1"/>
    <property type="molecule type" value="Genomic_DNA"/>
</dbReference>
<evidence type="ECO:0000256" key="12">
    <source>
        <dbReference type="ARBA" id="ARBA00023136"/>
    </source>
</evidence>
<evidence type="ECO:0000256" key="8">
    <source>
        <dbReference type="ARBA" id="ARBA00022989"/>
    </source>
</evidence>
<dbReference type="GO" id="GO:0020037">
    <property type="term" value="F:heme binding"/>
    <property type="evidence" value="ECO:0007669"/>
    <property type="project" value="InterPro"/>
</dbReference>
<feature type="chain" id="PRO_5016595365" description="Cytochrome P450" evidence="15">
    <location>
        <begin position="19"/>
        <end position="545"/>
    </location>
</feature>
<evidence type="ECO:0000313" key="17">
    <source>
        <dbReference type="Proteomes" id="UP000076154"/>
    </source>
</evidence>
<evidence type="ECO:0000256" key="13">
    <source>
        <dbReference type="PIRSR" id="PIRSR602401-1"/>
    </source>
</evidence>
<keyword evidence="5 13" id="KW-0349">Heme</keyword>
<dbReference type="CDD" id="cd11069">
    <property type="entry name" value="CYP_FUM15-like"/>
    <property type="match status" value="1"/>
</dbReference>
<evidence type="ECO:0000256" key="15">
    <source>
        <dbReference type="SAM" id="SignalP"/>
    </source>
</evidence>
<keyword evidence="6" id="KW-0812">Transmembrane</keyword>
<dbReference type="PROSITE" id="PS00086">
    <property type="entry name" value="CYTOCHROME_P450"/>
    <property type="match status" value="1"/>
</dbReference>
<comment type="subcellular location">
    <subcellularLocation>
        <location evidence="2">Membrane</location>
    </subcellularLocation>
</comment>
<dbReference type="InterPro" id="IPR001128">
    <property type="entry name" value="Cyt_P450"/>
</dbReference>
<dbReference type="InterPro" id="IPR036396">
    <property type="entry name" value="Cyt_P450_sf"/>
</dbReference>
<evidence type="ECO:0000256" key="9">
    <source>
        <dbReference type="ARBA" id="ARBA00023002"/>
    </source>
</evidence>
<accession>A0A369JX83</accession>
<dbReference type="InterPro" id="IPR050121">
    <property type="entry name" value="Cytochrome_P450_monoxygenase"/>
</dbReference>
<comment type="similarity">
    <text evidence="4 14">Belongs to the cytochrome P450 family.</text>
</comment>
<keyword evidence="17" id="KW-1185">Reference proteome</keyword>
<keyword evidence="15" id="KW-0732">Signal</keyword>
<dbReference type="Gene3D" id="1.10.630.10">
    <property type="entry name" value="Cytochrome P450"/>
    <property type="match status" value="1"/>
</dbReference>
<evidence type="ECO:0000256" key="10">
    <source>
        <dbReference type="ARBA" id="ARBA00023004"/>
    </source>
</evidence>
<keyword evidence="10 13" id="KW-0408">Iron</keyword>
<proteinExistence type="inferred from homology"/>
<keyword evidence="12" id="KW-0472">Membrane</keyword>
<dbReference type="PRINTS" id="PR00385">
    <property type="entry name" value="P450"/>
</dbReference>
<organism evidence="16 17">
    <name type="scientific">Hypsizygus marmoreus</name>
    <name type="common">White beech mushroom</name>
    <name type="synonym">Agaricus marmoreus</name>
    <dbReference type="NCBI Taxonomy" id="39966"/>
    <lineage>
        <taxon>Eukaryota</taxon>
        <taxon>Fungi</taxon>
        <taxon>Dikarya</taxon>
        <taxon>Basidiomycota</taxon>
        <taxon>Agaricomycotina</taxon>
        <taxon>Agaricomycetes</taxon>
        <taxon>Agaricomycetidae</taxon>
        <taxon>Agaricales</taxon>
        <taxon>Tricholomatineae</taxon>
        <taxon>Lyophyllaceae</taxon>
        <taxon>Hypsizygus</taxon>
    </lineage>
</organism>
<keyword evidence="11 14" id="KW-0503">Monooxygenase</keyword>
<evidence type="ECO:0000256" key="3">
    <source>
        <dbReference type="ARBA" id="ARBA00004721"/>
    </source>
</evidence>
<dbReference type="SUPFAM" id="SSF48264">
    <property type="entry name" value="Cytochrome P450"/>
    <property type="match status" value="1"/>
</dbReference>
<dbReference type="GO" id="GO:0016705">
    <property type="term" value="F:oxidoreductase activity, acting on paired donors, with incorporation or reduction of molecular oxygen"/>
    <property type="evidence" value="ECO:0007669"/>
    <property type="project" value="InterPro"/>
</dbReference>
<evidence type="ECO:0000256" key="14">
    <source>
        <dbReference type="RuleBase" id="RU000461"/>
    </source>
</evidence>
<dbReference type="InParanoid" id="A0A369JX83"/>
<keyword evidence="8" id="KW-1133">Transmembrane helix</keyword>
<reference evidence="16" key="1">
    <citation type="submission" date="2018-04" db="EMBL/GenBank/DDBJ databases">
        <title>Whole genome sequencing of Hypsizygus marmoreus.</title>
        <authorList>
            <person name="Choi I.-G."/>
            <person name="Min B."/>
            <person name="Kim J.-G."/>
            <person name="Kim S."/>
            <person name="Oh Y.-L."/>
            <person name="Kong W.-S."/>
            <person name="Park H."/>
            <person name="Jeong J."/>
            <person name="Song E.-S."/>
        </authorList>
    </citation>
    <scope>NUCLEOTIDE SEQUENCE [LARGE SCALE GENOMIC DNA]</scope>
    <source>
        <strain evidence="16">51987-8</strain>
    </source>
</reference>
<protein>
    <recommendedName>
        <fullName evidence="18">Cytochrome P450</fullName>
    </recommendedName>
</protein>
<evidence type="ECO:0000256" key="5">
    <source>
        <dbReference type="ARBA" id="ARBA00022617"/>
    </source>
</evidence>
<dbReference type="Pfam" id="PF00067">
    <property type="entry name" value="p450"/>
    <property type="match status" value="1"/>
</dbReference>
<dbReference type="PANTHER" id="PTHR24305">
    <property type="entry name" value="CYTOCHROME P450"/>
    <property type="match status" value="1"/>
</dbReference>
<gene>
    <name evidence="16" type="ORF">Hypma_007406</name>
</gene>
<dbReference type="Proteomes" id="UP000076154">
    <property type="component" value="Unassembled WGS sequence"/>
</dbReference>
<evidence type="ECO:0000256" key="7">
    <source>
        <dbReference type="ARBA" id="ARBA00022723"/>
    </source>
</evidence>
<comment type="pathway">
    <text evidence="3">Secondary metabolite biosynthesis; terpenoid biosynthesis.</text>
</comment>
<dbReference type="InterPro" id="IPR017972">
    <property type="entry name" value="Cyt_P450_CS"/>
</dbReference>
<evidence type="ECO:0000256" key="2">
    <source>
        <dbReference type="ARBA" id="ARBA00004370"/>
    </source>
</evidence>
<evidence type="ECO:0000256" key="11">
    <source>
        <dbReference type="ARBA" id="ARBA00023033"/>
    </source>
</evidence>
<dbReference type="OrthoDB" id="1470350at2759"/>
<dbReference type="STRING" id="39966.A0A369JX83"/>
<evidence type="ECO:0000256" key="1">
    <source>
        <dbReference type="ARBA" id="ARBA00001971"/>
    </source>
</evidence>
<keyword evidence="7 13" id="KW-0479">Metal-binding</keyword>
<evidence type="ECO:0000256" key="4">
    <source>
        <dbReference type="ARBA" id="ARBA00010617"/>
    </source>
</evidence>
<feature type="signal peptide" evidence="15">
    <location>
        <begin position="1"/>
        <end position="18"/>
    </location>
</feature>
<dbReference type="InterPro" id="IPR002401">
    <property type="entry name" value="Cyt_P450_E_grp-I"/>
</dbReference>